<dbReference type="Pfam" id="PF06985">
    <property type="entry name" value="HET"/>
    <property type="match status" value="1"/>
</dbReference>
<name>A0A8H3WQF7_9PEZI</name>
<evidence type="ECO:0000313" key="2">
    <source>
        <dbReference type="EMBL" id="KAF0328653.1"/>
    </source>
</evidence>
<accession>A0A8H3WQF7</accession>
<reference evidence="2 3" key="1">
    <citation type="submission" date="2019-12" db="EMBL/GenBank/DDBJ databases">
        <title>A genome sequence resource for the geographically widespread anthracnose pathogen Colletotrichum asianum.</title>
        <authorList>
            <person name="Meng Y."/>
        </authorList>
    </citation>
    <scope>NUCLEOTIDE SEQUENCE [LARGE SCALE GENOMIC DNA]</scope>
    <source>
        <strain evidence="2 3">ICMP 18580</strain>
    </source>
</reference>
<evidence type="ECO:0000259" key="1">
    <source>
        <dbReference type="Pfam" id="PF06985"/>
    </source>
</evidence>
<protein>
    <submittedName>
        <fullName evidence="2">Ankyrin repeat-containing protein</fullName>
    </submittedName>
</protein>
<dbReference type="AlphaFoldDB" id="A0A8H3WQF7"/>
<dbReference type="Proteomes" id="UP000434172">
    <property type="component" value="Unassembled WGS sequence"/>
</dbReference>
<sequence>MRLLNTTTFQLTDFVGKAPPYAILSHTWGEEEVLFADISNPSVPKVGWAKVLNSCYLARSLGYTWIWINTCCIDKSSSAELSEAINSMFRFCQNAVICIAYLSDVPYPSSEGEIPKVLAETRWFTRGWTLQELLAPKHLDFYSSDWKLLGSRSFNSGSARDPLPSTVPSGSMKATTKSWEKRYLWDPPTSAFLLSRR</sequence>
<dbReference type="OrthoDB" id="20872at2759"/>
<feature type="domain" description="Heterokaryon incompatibility" evidence="1">
    <location>
        <begin position="21"/>
        <end position="104"/>
    </location>
</feature>
<proteinExistence type="predicted"/>
<dbReference type="PANTHER" id="PTHR10622">
    <property type="entry name" value="HET DOMAIN-CONTAINING PROTEIN"/>
    <property type="match status" value="1"/>
</dbReference>
<comment type="caution">
    <text evidence="2">The sequence shown here is derived from an EMBL/GenBank/DDBJ whole genome shotgun (WGS) entry which is preliminary data.</text>
</comment>
<evidence type="ECO:0000313" key="3">
    <source>
        <dbReference type="Proteomes" id="UP000434172"/>
    </source>
</evidence>
<dbReference type="EMBL" id="WOWK01000016">
    <property type="protein sequence ID" value="KAF0328653.1"/>
    <property type="molecule type" value="Genomic_DNA"/>
</dbReference>
<organism evidence="2 3">
    <name type="scientific">Colletotrichum asianum</name>
    <dbReference type="NCBI Taxonomy" id="702518"/>
    <lineage>
        <taxon>Eukaryota</taxon>
        <taxon>Fungi</taxon>
        <taxon>Dikarya</taxon>
        <taxon>Ascomycota</taxon>
        <taxon>Pezizomycotina</taxon>
        <taxon>Sordariomycetes</taxon>
        <taxon>Hypocreomycetidae</taxon>
        <taxon>Glomerellales</taxon>
        <taxon>Glomerellaceae</taxon>
        <taxon>Colletotrichum</taxon>
        <taxon>Colletotrichum gloeosporioides species complex</taxon>
    </lineage>
</organism>
<dbReference type="PANTHER" id="PTHR10622:SF10">
    <property type="entry name" value="HET DOMAIN-CONTAINING PROTEIN"/>
    <property type="match status" value="1"/>
</dbReference>
<gene>
    <name evidence="2" type="ORF">GQ607_004065</name>
</gene>
<keyword evidence="3" id="KW-1185">Reference proteome</keyword>
<dbReference type="InterPro" id="IPR010730">
    <property type="entry name" value="HET"/>
</dbReference>